<dbReference type="GO" id="GO:0071788">
    <property type="term" value="P:endoplasmic reticulum tubular network maintenance"/>
    <property type="evidence" value="ECO:0007669"/>
    <property type="project" value="UniProtKB-UniRule"/>
</dbReference>
<organism evidence="4 5">
    <name type="scientific">Rhodonia placenta</name>
    <dbReference type="NCBI Taxonomy" id="104341"/>
    <lineage>
        <taxon>Eukaryota</taxon>
        <taxon>Fungi</taxon>
        <taxon>Dikarya</taxon>
        <taxon>Basidiomycota</taxon>
        <taxon>Agaricomycotina</taxon>
        <taxon>Agaricomycetes</taxon>
        <taxon>Polyporales</taxon>
        <taxon>Adustoporiaceae</taxon>
        <taxon>Rhodonia</taxon>
    </lineage>
</organism>
<evidence type="ECO:0000256" key="1">
    <source>
        <dbReference type="RuleBase" id="RU367073"/>
    </source>
</evidence>
<dbReference type="EMBL" id="JADOXO010000093">
    <property type="protein sequence ID" value="KAF9814139.1"/>
    <property type="molecule type" value="Genomic_DNA"/>
</dbReference>
<feature type="region of interest" description="Disordered" evidence="2">
    <location>
        <begin position="275"/>
        <end position="345"/>
    </location>
</feature>
<feature type="transmembrane region" description="Helical" evidence="1">
    <location>
        <begin position="46"/>
        <end position="66"/>
    </location>
</feature>
<keyword evidence="1" id="KW-0863">Zinc-finger</keyword>
<sequence length="345" mass="38311">MVSLFGWLRQNKSEDYGQILEKLVFDIQKRETRLSEIRLRERRSTLFFSIYAVAAWIVWTGMWYTGFLPDISGHNHNSGFERTVKGIPVFAGPILILFIRRIVQIWYTRIANAEEKALVTLRKEKAEKVTEFKQKTGYDKTRNLIERYDDPPAGGGPGTPLRRRIPQGIPATPQRAPQSTPPRPGNPVPPSLQQHLLSPPSQPMPPPRKQWFDKLADAILGDEDGGSATPASSRYALICQKCFTHNGLVKESMWEDAQYVCPKCGHFNPSVRAQRQARGASKSLSPDSRTPVSAHAVSPTQNGQSHAFALSAGANGAPRGSVSPVSDGRRLRGEEEDASVMDVDS</sequence>
<comment type="domain">
    <text evidence="1">The C4-type zinc finger motif is necessary both for its ER three-way tubular junction localization and formation.</text>
</comment>
<gene>
    <name evidence="4" type="ORF">IEO21_05277</name>
</gene>
<dbReference type="GO" id="GO:0098826">
    <property type="term" value="C:endoplasmic reticulum tubular network membrane"/>
    <property type="evidence" value="ECO:0007669"/>
    <property type="project" value="UniProtKB-UniRule"/>
</dbReference>
<feature type="compositionally biased region" description="Acidic residues" evidence="2">
    <location>
        <begin position="334"/>
        <end position="345"/>
    </location>
</feature>
<keyword evidence="1" id="KW-0256">Endoplasmic reticulum</keyword>
<keyword evidence="1" id="KW-0479">Metal-binding</keyword>
<reference evidence="4" key="2">
    <citation type="journal article" name="Front. Microbiol.">
        <title>Degradative Capacity of Two Strains of Rhodonia placenta: From Phenotype to Genotype.</title>
        <authorList>
            <person name="Kolle M."/>
            <person name="Horta M.A.C."/>
            <person name="Nowrousian M."/>
            <person name="Ohm R.A."/>
            <person name="Benz J.P."/>
            <person name="Pilgard A."/>
        </authorList>
    </citation>
    <scope>NUCLEOTIDE SEQUENCE</scope>
    <source>
        <strain evidence="4">FPRL280</strain>
    </source>
</reference>
<feature type="domain" description="Lunapark zinc ribbon" evidence="3">
    <location>
        <begin position="211"/>
        <end position="268"/>
    </location>
</feature>
<feature type="compositionally biased region" description="Pro residues" evidence="2">
    <location>
        <begin position="179"/>
        <end position="190"/>
    </location>
</feature>
<dbReference type="GO" id="GO:1903373">
    <property type="term" value="P:positive regulation of endoplasmic reticulum tubular network organization"/>
    <property type="evidence" value="ECO:0007669"/>
    <property type="project" value="UniProtKB-UniRule"/>
</dbReference>
<dbReference type="Proteomes" id="UP000639403">
    <property type="component" value="Unassembled WGS sequence"/>
</dbReference>
<evidence type="ECO:0000256" key="2">
    <source>
        <dbReference type="SAM" id="MobiDB-lite"/>
    </source>
</evidence>
<dbReference type="InterPro" id="IPR019273">
    <property type="entry name" value="Lunapark_Znf"/>
</dbReference>
<dbReference type="Pfam" id="PF10058">
    <property type="entry name" value="Zn_ribbon_10"/>
    <property type="match status" value="1"/>
</dbReference>
<comment type="function">
    <text evidence="1">Plays a role in determining ER morphology.</text>
</comment>
<keyword evidence="1" id="KW-0472">Membrane</keyword>
<keyword evidence="1" id="KW-0862">Zinc</keyword>
<accession>A0A8H7P260</accession>
<evidence type="ECO:0000313" key="5">
    <source>
        <dbReference type="Proteomes" id="UP000639403"/>
    </source>
</evidence>
<keyword evidence="1" id="KW-1133">Transmembrane helix</keyword>
<feature type="compositionally biased region" description="Polar residues" evidence="2">
    <location>
        <begin position="282"/>
        <end position="291"/>
    </location>
</feature>
<comment type="caution">
    <text evidence="4">The sequence shown here is derived from an EMBL/GenBank/DDBJ whole genome shotgun (WGS) entry which is preliminary data.</text>
</comment>
<dbReference type="AlphaFoldDB" id="A0A8H7P260"/>
<feature type="transmembrane region" description="Helical" evidence="1">
    <location>
        <begin position="86"/>
        <end position="103"/>
    </location>
</feature>
<dbReference type="PANTHER" id="PTHR22166">
    <property type="entry name" value="ENDOPLASMIC RETICULUM JUNCTION FORMATION PROTEIN LUNAPARK"/>
    <property type="match status" value="1"/>
</dbReference>
<protein>
    <recommendedName>
        <fullName evidence="1">Endoplasmic reticulum junction formation protein lunapark</fullName>
    </recommendedName>
</protein>
<reference evidence="4" key="1">
    <citation type="submission" date="2020-11" db="EMBL/GenBank/DDBJ databases">
        <authorList>
            <person name="Koelle M."/>
            <person name="Horta M.A.C."/>
            <person name="Nowrousian M."/>
            <person name="Ohm R.A."/>
            <person name="Benz P."/>
            <person name="Pilgard A."/>
        </authorList>
    </citation>
    <scope>NUCLEOTIDE SEQUENCE</scope>
    <source>
        <strain evidence="4">FPRL280</strain>
    </source>
</reference>
<comment type="similarity">
    <text evidence="1">Belongs to the lunapark family.</text>
</comment>
<dbReference type="GO" id="GO:0008270">
    <property type="term" value="F:zinc ion binding"/>
    <property type="evidence" value="ECO:0007669"/>
    <property type="project" value="UniProtKB-KW"/>
</dbReference>
<dbReference type="PANTHER" id="PTHR22166:SF12">
    <property type="entry name" value="ENDOPLASMIC RETICULUM JUNCTION FORMATION PROTEIN LUNAPARK"/>
    <property type="match status" value="1"/>
</dbReference>
<dbReference type="InterPro" id="IPR040115">
    <property type="entry name" value="Lnp"/>
</dbReference>
<evidence type="ECO:0000313" key="4">
    <source>
        <dbReference type="EMBL" id="KAF9814139.1"/>
    </source>
</evidence>
<name>A0A8H7P260_9APHY</name>
<feature type="region of interest" description="Disordered" evidence="2">
    <location>
        <begin position="142"/>
        <end position="209"/>
    </location>
</feature>
<comment type="subcellular location">
    <subcellularLocation>
        <location evidence="1">Endoplasmic reticulum membrane</location>
        <topology evidence="1">Multi-pass membrane protein</topology>
    </subcellularLocation>
</comment>
<keyword evidence="1" id="KW-0812">Transmembrane</keyword>
<evidence type="ECO:0000259" key="3">
    <source>
        <dbReference type="Pfam" id="PF10058"/>
    </source>
</evidence>
<proteinExistence type="inferred from homology"/>